<feature type="domain" description="Carbohydrate-binding" evidence="1">
    <location>
        <begin position="1135"/>
        <end position="1313"/>
    </location>
</feature>
<dbReference type="InterPro" id="IPR017853">
    <property type="entry name" value="GH"/>
</dbReference>
<dbReference type="SUPFAM" id="SSF49344">
    <property type="entry name" value="CBD9-like"/>
    <property type="match status" value="1"/>
</dbReference>
<dbReference type="SUPFAM" id="SSF51445">
    <property type="entry name" value="(Trans)glycosidases"/>
    <property type="match status" value="1"/>
</dbReference>
<dbReference type="HOGENOM" id="CLU_263648_0_0_0"/>
<reference evidence="2" key="1">
    <citation type="journal article" date="2015" name="PeerJ">
        <title>First genomic representation of candidate bacterial phylum KSB3 points to enhanced environmental sensing as a trigger of wastewater bulking.</title>
        <authorList>
            <person name="Sekiguchi Y."/>
            <person name="Ohashi A."/>
            <person name="Parks D.H."/>
            <person name="Yamauchi T."/>
            <person name="Tyson G.W."/>
            <person name="Hugenholtz P."/>
        </authorList>
    </citation>
    <scope>NUCLEOTIDE SEQUENCE [LARGE SCALE GENOMIC DNA]</scope>
</reference>
<dbReference type="eggNOG" id="COG1470">
    <property type="taxonomic scope" value="Bacteria"/>
</dbReference>
<gene>
    <name evidence="2" type="ORF">U27_01958</name>
</gene>
<dbReference type="eggNOG" id="COG3664">
    <property type="taxonomic scope" value="Bacteria"/>
</dbReference>
<proteinExistence type="predicted"/>
<name>A0A0S6W6A1_VECG1</name>
<accession>A0A0S6W6A1</accession>
<dbReference type="Gene3D" id="2.60.40.1190">
    <property type="match status" value="1"/>
</dbReference>
<sequence>MKYSICVSQYKSWQVAGVSNRKIAFFMPFWLLFGLLLHLSLLTGTLVFAAVRSMSDPAVMTFIEQGKFDPQQISENDLLESLQAAYREFIADLGKPTPVPSQEGMSERVDRLGERLLRLKWWRLWDADFEMDPETVIVTDPLPPYFRPAENWQWADARGAGQPRWHYGNPEHNTARHRLQGVLPSLLPVNGTLLQEVFFPEDTLPDQIWLHIETKYVGSTHPEPTQIVQVRWTKTPEEHFRTENRPDNFWAGVFDADSSKKGGIQTLTVNLLDLGLCGRERSILGIEFVAVGGQAWFGRTIIRRPQVEIRGSKPYHIFSERDKLQFDLIVHNFLPAKQQYTLNLKVSDYDGVELLDSTYDLEIPKHANRKKTLTLKPEGKRYLVFEYTLSSGGQTITQGYSAAAVIIPTRSGRDPYSKFGMMYWDHPGQQMVTFFEQLGVKLVVMFPDLERLHLFDPHKFDIMPMFWMLPERNPVEAAKLQQEVQPYLQSEQRMFSNFWETDLRVPAAMFAPNMQTFCRIIKALQPSALVGVGGLAWFNVAYLNQLLQFASNAPPYFDFIAMMLYNTPSPPEYSGIERETDALRTLIERSGKSQIELWNVEWSYFEGLNLDGQIWLNTCVPRKDVAAYTLRHHLLGFAAGIDRMIPGSSIYAGRMPLSKNYGHSMVLGGSSMIRYDQTPLPLLPAYSTMTRLLEGKHFVKNLSRHPNVICQVYQGIESAKIVIVLWSLFGKETVTFAFPQKHTGQEMNLTLLNMIGESSQLTTFQGKIGLSISPEPTYILLPEGLSEHLDALEMSVAEPMFTMTPEIIEVVPGKKTTAALSCRLFNPGMKPLQGVVRLTPPTGVRVLDSKVVYADLVGEELAAQFLKNSQRRGSADFVSQEIWLGRQREVDVFYTLEFSEALRRNTYYEQAALTAQSEIPLKAELLVQHQLVAQAAVTVRILPPLQVRLRPLVASKHALNTPGIQVQVVNTSAVPREGAIRLKTALKIQAVPHQQSFTLLPGQSQTYNFSLSLTALTSLEYTLETVDTRLQRKSGQITLQVGQPAPFDHYQKQNGYLFSFGVGEGYPIEALVRDQKGYEDRQLRGFAFRPAVKAKTPITIDGNLDEWRAAAPLFVHPENRLSGLTFFARDYGAEMQWQGLADFSAAWQMLWDDRFLYLAVKVFDDQIVPVHALGSFWNGDTVSFQIDPLPDDTDASILPQQRDLRAIHTFEMGLSQQGPVIRRLYATHNTMPGVVTTTNLAIVPQADGPVYELALPWAELAPLRPSPGVWLGLSLVFSEDDGYGRETQINWFGGSNGNGLAREPRLMGDVHLVE</sequence>
<dbReference type="STRING" id="1499967.U27_01958"/>
<dbReference type="Gene3D" id="3.20.20.80">
    <property type="entry name" value="Glycosidases"/>
    <property type="match status" value="1"/>
</dbReference>
<dbReference type="Pfam" id="PF06452">
    <property type="entry name" value="CBM9_1"/>
    <property type="match status" value="1"/>
</dbReference>
<dbReference type="InterPro" id="IPR010502">
    <property type="entry name" value="Carb-bd_dom_fam9"/>
</dbReference>
<keyword evidence="3" id="KW-1185">Reference proteome</keyword>
<evidence type="ECO:0000313" key="2">
    <source>
        <dbReference type="EMBL" id="GAK55127.1"/>
    </source>
</evidence>
<protein>
    <submittedName>
        <fullName evidence="2">Carbohydrate-binding family 9</fullName>
    </submittedName>
</protein>
<organism evidence="2">
    <name type="scientific">Vecturithrix granuli</name>
    <dbReference type="NCBI Taxonomy" id="1499967"/>
    <lineage>
        <taxon>Bacteria</taxon>
        <taxon>Candidatus Moduliflexota</taxon>
        <taxon>Candidatus Vecturitrichia</taxon>
        <taxon>Candidatus Vecturitrichales</taxon>
        <taxon>Candidatus Vecturitrichaceae</taxon>
        <taxon>Candidatus Vecturithrix</taxon>
    </lineage>
</organism>
<dbReference type="GO" id="GO:0004553">
    <property type="term" value="F:hydrolase activity, hydrolyzing O-glycosyl compounds"/>
    <property type="evidence" value="ECO:0007669"/>
    <property type="project" value="InterPro"/>
</dbReference>
<evidence type="ECO:0000259" key="1">
    <source>
        <dbReference type="Pfam" id="PF06452"/>
    </source>
</evidence>
<evidence type="ECO:0000313" key="3">
    <source>
        <dbReference type="Proteomes" id="UP000030661"/>
    </source>
</evidence>
<dbReference type="GO" id="GO:0030246">
    <property type="term" value="F:carbohydrate binding"/>
    <property type="evidence" value="ECO:0007669"/>
    <property type="project" value="InterPro"/>
</dbReference>
<dbReference type="GO" id="GO:0016052">
    <property type="term" value="P:carbohydrate catabolic process"/>
    <property type="evidence" value="ECO:0007669"/>
    <property type="project" value="InterPro"/>
</dbReference>
<dbReference type="Proteomes" id="UP000030661">
    <property type="component" value="Unassembled WGS sequence"/>
</dbReference>
<dbReference type="EMBL" id="DF820463">
    <property type="protein sequence ID" value="GAK55127.1"/>
    <property type="molecule type" value="Genomic_DNA"/>
</dbReference>